<keyword evidence="2" id="KW-1185">Reference proteome</keyword>
<dbReference type="GeneID" id="54559625"/>
<dbReference type="Proteomes" id="UP000799537">
    <property type="component" value="Unassembled WGS sequence"/>
</dbReference>
<evidence type="ECO:0000313" key="2">
    <source>
        <dbReference type="Proteomes" id="UP000799537"/>
    </source>
</evidence>
<dbReference type="EMBL" id="ML993594">
    <property type="protein sequence ID" value="KAF2167041.1"/>
    <property type="molecule type" value="Genomic_DNA"/>
</dbReference>
<dbReference type="AlphaFoldDB" id="A0A6A6CJ26"/>
<organism evidence="1 2">
    <name type="scientific">Zasmidium cellare ATCC 36951</name>
    <dbReference type="NCBI Taxonomy" id="1080233"/>
    <lineage>
        <taxon>Eukaryota</taxon>
        <taxon>Fungi</taxon>
        <taxon>Dikarya</taxon>
        <taxon>Ascomycota</taxon>
        <taxon>Pezizomycotina</taxon>
        <taxon>Dothideomycetes</taxon>
        <taxon>Dothideomycetidae</taxon>
        <taxon>Mycosphaerellales</taxon>
        <taxon>Mycosphaerellaceae</taxon>
        <taxon>Zasmidium</taxon>
    </lineage>
</organism>
<protein>
    <submittedName>
        <fullName evidence="1">Uncharacterized protein</fullName>
    </submittedName>
</protein>
<dbReference type="RefSeq" id="XP_033667930.1">
    <property type="nucleotide sequence ID" value="XM_033806353.1"/>
</dbReference>
<accession>A0A6A6CJ26</accession>
<evidence type="ECO:0000313" key="1">
    <source>
        <dbReference type="EMBL" id="KAF2167041.1"/>
    </source>
</evidence>
<dbReference type="OrthoDB" id="3944022at2759"/>
<proteinExistence type="predicted"/>
<reference evidence="1" key="1">
    <citation type="journal article" date="2020" name="Stud. Mycol.">
        <title>101 Dothideomycetes genomes: a test case for predicting lifestyles and emergence of pathogens.</title>
        <authorList>
            <person name="Haridas S."/>
            <person name="Albert R."/>
            <person name="Binder M."/>
            <person name="Bloem J."/>
            <person name="Labutti K."/>
            <person name="Salamov A."/>
            <person name="Andreopoulos B."/>
            <person name="Baker S."/>
            <person name="Barry K."/>
            <person name="Bills G."/>
            <person name="Bluhm B."/>
            <person name="Cannon C."/>
            <person name="Castanera R."/>
            <person name="Culley D."/>
            <person name="Daum C."/>
            <person name="Ezra D."/>
            <person name="Gonzalez J."/>
            <person name="Henrissat B."/>
            <person name="Kuo A."/>
            <person name="Liang C."/>
            <person name="Lipzen A."/>
            <person name="Lutzoni F."/>
            <person name="Magnuson J."/>
            <person name="Mondo S."/>
            <person name="Nolan M."/>
            <person name="Ohm R."/>
            <person name="Pangilinan J."/>
            <person name="Park H.-J."/>
            <person name="Ramirez L."/>
            <person name="Alfaro M."/>
            <person name="Sun H."/>
            <person name="Tritt A."/>
            <person name="Yoshinaga Y."/>
            <person name="Zwiers L.-H."/>
            <person name="Turgeon B."/>
            <person name="Goodwin S."/>
            <person name="Spatafora J."/>
            <person name="Crous P."/>
            <person name="Grigoriev I."/>
        </authorList>
    </citation>
    <scope>NUCLEOTIDE SEQUENCE</scope>
    <source>
        <strain evidence="1">ATCC 36951</strain>
    </source>
</reference>
<name>A0A6A6CJ26_ZASCE</name>
<sequence length="185" mass="19779">MLRDLSQLLYSVLRRLTVSASSKRNPDDDEQLMNQIVYDSNRSFISGSDIFKRDSCTDAFGTGWSANICTPGTTLCCVNPSQNVPLCQQDLGIGWCCTADGGCYADLASACGQPGAVSCSDLIEGVSEACCPQYTTCAKDRAGLPGIVTGNPFWSFDGIIYCIARAVKVHGSPVTNNFVVFAISF</sequence>
<gene>
    <name evidence="1" type="ORF">M409DRAFT_22478</name>
</gene>